<evidence type="ECO:0000256" key="13">
    <source>
        <dbReference type="ARBA" id="ARBA00022801"/>
    </source>
</evidence>
<evidence type="ECO:0000256" key="18">
    <source>
        <dbReference type="ARBA" id="ARBA00023033"/>
    </source>
</evidence>
<evidence type="ECO:0000256" key="15">
    <source>
        <dbReference type="ARBA" id="ARBA00022825"/>
    </source>
</evidence>
<feature type="domain" description="Apple" evidence="40">
    <location>
        <begin position="1040"/>
        <end position="1130"/>
    </location>
</feature>
<dbReference type="EMBL" id="JAGFMF010011796">
    <property type="protein sequence ID" value="KAG8512567.1"/>
    <property type="molecule type" value="Genomic_DNA"/>
</dbReference>
<dbReference type="InterPro" id="IPR036396">
    <property type="entry name" value="Cyt_P450_sf"/>
</dbReference>
<dbReference type="InterPro" id="IPR000177">
    <property type="entry name" value="Apple"/>
</dbReference>
<evidence type="ECO:0000256" key="35">
    <source>
        <dbReference type="ARBA" id="ARBA00079181"/>
    </source>
</evidence>
<dbReference type="PRINTS" id="PR00385">
    <property type="entry name" value="P450"/>
</dbReference>
<dbReference type="GO" id="GO:0004252">
    <property type="term" value="F:serine-type endopeptidase activity"/>
    <property type="evidence" value="ECO:0007669"/>
    <property type="project" value="InterPro"/>
</dbReference>
<dbReference type="PRINTS" id="PR00005">
    <property type="entry name" value="APPLEDOMAIN"/>
</dbReference>
<dbReference type="SMART" id="SM00020">
    <property type="entry name" value="Tryp_SPc"/>
    <property type="match status" value="2"/>
</dbReference>
<evidence type="ECO:0000256" key="25">
    <source>
        <dbReference type="ARBA" id="ARBA00050386"/>
    </source>
</evidence>
<evidence type="ECO:0000256" key="9">
    <source>
        <dbReference type="ARBA" id="ARBA00022696"/>
    </source>
</evidence>
<keyword evidence="19" id="KW-0094">Blood coagulation</keyword>
<evidence type="ECO:0000256" key="7">
    <source>
        <dbReference type="ARBA" id="ARBA00022617"/>
    </source>
</evidence>
<evidence type="ECO:0000256" key="28">
    <source>
        <dbReference type="ARBA" id="ARBA00052785"/>
    </source>
</evidence>
<dbReference type="PROSITE" id="PS00134">
    <property type="entry name" value="TRYPSIN_HIS"/>
    <property type="match status" value="2"/>
</dbReference>
<keyword evidence="38" id="KW-1133">Transmembrane helix</keyword>
<dbReference type="FunFam" id="3.50.4.10:FF:000001">
    <property type="entry name" value="Coagulation factor XI"/>
    <property type="match status" value="3"/>
</dbReference>
<feature type="transmembrane region" description="Helical" evidence="38">
    <location>
        <begin position="532"/>
        <end position="553"/>
    </location>
</feature>
<dbReference type="Gene3D" id="1.10.630.10">
    <property type="entry name" value="Cytochrome P450"/>
    <property type="match status" value="2"/>
</dbReference>
<evidence type="ECO:0000256" key="14">
    <source>
        <dbReference type="ARBA" id="ARBA00022824"/>
    </source>
</evidence>
<sequence>MMELVPMGQKLLLWSALSAFSLAGAVLILSLLQMLASYVQTWLQLRALPAVHGGLPLVGHALWLKPDARAFFQQLVEYAEEYRHLPLVKFWLGPVPMVALYNAETVEVILTSSRQIDKSYTYKFLEPWLGLGLLTSTGNKWRARRKMLTPSFHFTILENFLDVMNEQANVLVHKLGRHVNQEAFNCFPYITLCALDIICETAMGKNIGAQSNDDSEYVRAVYRMSDILLRRIKMPWLWPDQIFLMFKDGKEHKRSLMILHNFTNNVIAERANEMKRDEESASDRLGASSSKNKRKAFLDLLLNVTDDQGNKLSHEDIREEVDTFMFEGHDTTAAAINWSLYLLGSYPEVQREVHKELEGVFGRSDRPATLEDLKKLRYLECVIKETLRLFPSVPLFARHLSEDCAVAGYRIVRGSQALVFTYALHRDPRFFPDPEEFKPERFFPENSRGRHPYAYVPFSAGPRNCIGQKFAMMEEKTVLSCILRQFWVECKQKREELGLAGDLILRPTNGIWIKLKKRNTTMLGLVPIGQKLLLWSALSALSLAGATLILNFLQMVASYARKWLQLRAVPTVAGAYPVVGHALMMKPDAREFFQQLVSYSEEYRHLPLLKLWLGPVPVVVLYHAENVEVILTSSRQIDKSYMYKFLEPWLGLGLLTSTGNKWRARRKMLTPSFHFTILENFLDVMNEQANVLVHKLGRHVNQEAFNCFPYITLCALDIICETAMGKNIGAQSNDDSEYVRAIYRMSDTLHRRMKMPWLWLDFLFDMVKEGREHRRSLEILHNFTKNFPNKTCDAYITQVIAERVSEMRRDEERPADHKGTTSSKNKRKAFLDLLLNVTDDQGSKLSHEDIREEVDTFMFEGHDTTAAAINWSLYLLGSYPEVQREVHKELEGVFGRSDRPATLEDLKKLRYLECVIKETLRLFPSVPLFARHLSEDCAVAGYRIVRGSQALVFTYALHRDPRFFPDPEEFKPERFFPENSRGRHPYAYVPFSAGPRNCIGQKFAIMEEKVILSCILRQFWIESNQKREELGLAGELILQCQTQLYRNIFFKGGDVAAIYSPNAQHCQMRCTFHPRCLLFSFLPASSTNNTDKSEATFKNRFGCFLKDSVTGSLPRVSRTNAISGHSLKQCGHQISACHRDIYKGIDIRGVNFNVSIVESAEECQKRCTNNIHCQFFTYATHRFYIAEYRNNCLLKHGPGGTPTSIKVLDNVASGFSLKPCALSEIGCHRNIFQDLAFTDMDIARVSAPDPFVCRTICTYHPNCLFFTFYTEAWRIESQRGTSKSGTPSPPTPQENTMSGYSLLTCKQTLPEPCHAKIYPGVDFEGEELNVTFVKGVKVCQETCTKMIRCQFFTYSLLPADCKEEKLVKISFSKIVGKTISLGLPFLLIFILVLLCRCKCSLRLSLDGSPTRITSGTQSNSGYSLRLCKRGDGSVCTTKTNARIVGGTDSVLGEWPWQVSLQARLPAQRHLCGGTIISPQWVLTAAHCFDGLSFPDIWRIYGGILNLSAITTETPVSKIKEIIIHQDYKISESGYDIALIKLEAPLNYTEFQKQICLPSKDNTNTIYTNCWITGWGFTKEKGEIKNILQKANIPLVTNEECQKRYRDYEITDKMICAGYKEGGKDACKGDSGGPLVCKYNTIWHLVGITSWGEGCGRRKQPGVYTKVAEYVDWILEKTASDEQSSKKLPVMILLYQMVHFILFASVSSECVTKLFQGSSFQGGDITTVFAPSAQHCQVVCTFHPRCLLFTFVTESSSEDPTKWFSCILKDSATETLPRANMTGAISGHSFKQCPHQISVCNKTVYEDLDMRGVNYHSSVTKNTQECQEKCTNDIHCQFFTYATGQFPSTEHRNICLLKYTHTGTPTRITKLSKVVSGFSLKSCALSNLACIRDIFPSTAFADTNVDSVMAPDAFVCRSICTHHPTCLFFTFFSRDWPREDERNICLLKTSESGLPSTRINKSKVLSGFSLQNCQHSVPVFCHPSFYHDTDFLGEELDIVDVKGHEACQKTCSNTIRCQFFTYSPPHGSCSGGKGKCYLKLSSNGSPTKILHGRGGISGYTLRLCKMDNVCTTKIKSRIVGGTASDFGEWPWQVTLHITSPTQRHLCGGSIIGNQWILTAAHCFNEIESPKVLRVYSGILNQSEIKENTSFLGVQEVIIHDRYEMAESGYDIALLKLETTMNFTGVQRPICLPSKGDRNVKYTDCWVTGWGYRKLRDKIQNTLQKAQIPLVTNEECQTRYRGHKITNKMICAGYKEGGKDACKGDSGGPLSCKHNEVWYLVGITSWGEGCAQREQPGVYTKVAEYVDWILEKTQASILKLLYSVISAALEDQTVKFKIALVSNQSIPFDIFAQTSVLLHFDETDGR</sequence>
<feature type="domain" description="Peptidase S1" evidence="39">
    <location>
        <begin position="1443"/>
        <end position="1678"/>
    </location>
</feature>
<evidence type="ECO:0000256" key="26">
    <source>
        <dbReference type="ARBA" id="ARBA00051511"/>
    </source>
</evidence>
<evidence type="ECO:0000256" key="10">
    <source>
        <dbReference type="ARBA" id="ARBA00022723"/>
    </source>
</evidence>
<dbReference type="OrthoDB" id="9448935at2759"/>
<dbReference type="Pfam" id="PF00024">
    <property type="entry name" value="PAN_1"/>
    <property type="match status" value="7"/>
</dbReference>
<dbReference type="FunFam" id="1.10.630.10:FF:000035">
    <property type="entry name" value="CYtochrome P450 family"/>
    <property type="match status" value="2"/>
</dbReference>
<feature type="domain" description="Apple" evidence="40">
    <location>
        <begin position="1799"/>
        <end position="1882"/>
    </location>
</feature>
<dbReference type="PROSITE" id="PS00135">
    <property type="entry name" value="TRYPSIN_SER"/>
    <property type="match status" value="2"/>
</dbReference>
<dbReference type="GO" id="GO:0005789">
    <property type="term" value="C:endoplasmic reticulum membrane"/>
    <property type="evidence" value="ECO:0007669"/>
    <property type="project" value="UniProtKB-SubCell"/>
</dbReference>
<evidence type="ECO:0000256" key="23">
    <source>
        <dbReference type="ARBA" id="ARBA00023180"/>
    </source>
</evidence>
<feature type="binding site" description="axial binding residue" evidence="36">
    <location>
        <position position="465"/>
    </location>
    <ligand>
        <name>heme</name>
        <dbReference type="ChEBI" id="CHEBI:30413"/>
    </ligand>
    <ligandPart>
        <name>Fe</name>
        <dbReference type="ChEBI" id="CHEBI:18248"/>
    </ligandPart>
</feature>
<evidence type="ECO:0000256" key="8">
    <source>
        <dbReference type="ARBA" id="ARBA00022670"/>
    </source>
</evidence>
<keyword evidence="9" id="KW-0356">Hemostasis</keyword>
<dbReference type="GO" id="GO:0006508">
    <property type="term" value="P:proteolysis"/>
    <property type="evidence" value="ECO:0007669"/>
    <property type="project" value="UniProtKB-KW"/>
</dbReference>
<feature type="domain" description="Apple" evidence="40">
    <location>
        <begin position="1980"/>
        <end position="2063"/>
    </location>
</feature>
<keyword evidence="14" id="KW-0256">Endoplasmic reticulum</keyword>
<keyword evidence="21" id="KW-0865">Zymogen</keyword>
<evidence type="ECO:0000256" key="12">
    <source>
        <dbReference type="ARBA" id="ARBA00022737"/>
    </source>
</evidence>
<comment type="catalytic activity">
    <reaction evidence="28">
        <text>tetradecanoate + reduced [NADPH--hemoprotein reductase] + O2 = 14-hydroxytetradecanoate + oxidized [NADPH--hemoprotein reductase] + H2O + H(+)</text>
        <dbReference type="Rhea" id="RHEA:40203"/>
        <dbReference type="Rhea" id="RHEA-COMP:11964"/>
        <dbReference type="Rhea" id="RHEA-COMP:11965"/>
        <dbReference type="ChEBI" id="CHEBI:15377"/>
        <dbReference type="ChEBI" id="CHEBI:15378"/>
        <dbReference type="ChEBI" id="CHEBI:15379"/>
        <dbReference type="ChEBI" id="CHEBI:30807"/>
        <dbReference type="ChEBI" id="CHEBI:57618"/>
        <dbReference type="ChEBI" id="CHEBI:58210"/>
        <dbReference type="ChEBI" id="CHEBI:77033"/>
    </reaction>
    <physiologicalReaction direction="left-to-right" evidence="28">
        <dbReference type="Rhea" id="RHEA:40204"/>
    </physiologicalReaction>
</comment>
<dbReference type="Pfam" id="PF00067">
    <property type="entry name" value="p450"/>
    <property type="match status" value="2"/>
</dbReference>
<dbReference type="SUPFAM" id="SSF50494">
    <property type="entry name" value="Trypsin-like serine proteases"/>
    <property type="match status" value="2"/>
</dbReference>
<gene>
    <name evidence="41" type="ORF">J0S82_007100</name>
</gene>
<dbReference type="CDD" id="cd01100">
    <property type="entry name" value="APPLE_Factor_XI_like"/>
    <property type="match status" value="8"/>
</dbReference>
<protein>
    <recommendedName>
        <fullName evidence="33">Cytochrome P450 4V2</fullName>
        <ecNumber evidence="31">1.14.14.79</ecNumber>
        <ecNumber evidence="32">1.14.14.80</ecNumber>
    </recommendedName>
    <alternativeName>
        <fullName evidence="34">Docosahexaenoic acid omega-hydroxylase CYP4V2</fullName>
    </alternativeName>
    <alternativeName>
        <fullName evidence="35">Long-chain fatty acid omega-monooxygenase</fullName>
    </alternativeName>
</protein>
<dbReference type="EC" id="1.14.14.80" evidence="32"/>
<dbReference type="Gene3D" id="2.40.10.10">
    <property type="entry name" value="Trypsin-like serine proteases"/>
    <property type="match status" value="3"/>
</dbReference>
<keyword evidence="20 38" id="KW-0472">Membrane</keyword>
<dbReference type="InterPro" id="IPR033116">
    <property type="entry name" value="TRYPSIN_SER"/>
</dbReference>
<comment type="catalytic activity">
    <reaction evidence="29">
        <text>dodecanoate + reduced [NADPH--hemoprotein reductase] + O2 = 12-hydroxydodecanoate + oxidized [NADPH--hemoprotein reductase] + H2O + H(+)</text>
        <dbReference type="Rhea" id="RHEA:38947"/>
        <dbReference type="Rhea" id="RHEA-COMP:11964"/>
        <dbReference type="Rhea" id="RHEA-COMP:11965"/>
        <dbReference type="ChEBI" id="CHEBI:15377"/>
        <dbReference type="ChEBI" id="CHEBI:15378"/>
        <dbReference type="ChEBI" id="CHEBI:15379"/>
        <dbReference type="ChEBI" id="CHEBI:18262"/>
        <dbReference type="ChEBI" id="CHEBI:36204"/>
        <dbReference type="ChEBI" id="CHEBI:57618"/>
        <dbReference type="ChEBI" id="CHEBI:58210"/>
    </reaction>
    <physiologicalReaction direction="left-to-right" evidence="29">
        <dbReference type="Rhea" id="RHEA:38948"/>
    </physiologicalReaction>
</comment>
<feature type="domain" description="Apple" evidence="40">
    <location>
        <begin position="1889"/>
        <end position="1972"/>
    </location>
</feature>
<organism evidence="41 42">
    <name type="scientific">Galemys pyrenaicus</name>
    <name type="common">Iberian desman</name>
    <name type="synonym">Pyrenean desman</name>
    <dbReference type="NCBI Taxonomy" id="202257"/>
    <lineage>
        <taxon>Eukaryota</taxon>
        <taxon>Metazoa</taxon>
        <taxon>Chordata</taxon>
        <taxon>Craniata</taxon>
        <taxon>Vertebrata</taxon>
        <taxon>Euteleostomi</taxon>
        <taxon>Mammalia</taxon>
        <taxon>Eutheria</taxon>
        <taxon>Laurasiatheria</taxon>
        <taxon>Eulipotyphla</taxon>
        <taxon>Talpidae</taxon>
        <taxon>Galemys</taxon>
    </lineage>
</organism>
<evidence type="ECO:0000313" key="41">
    <source>
        <dbReference type="EMBL" id="KAG8512567.1"/>
    </source>
</evidence>
<evidence type="ECO:0000256" key="19">
    <source>
        <dbReference type="ARBA" id="ARBA00023084"/>
    </source>
</evidence>
<comment type="caution">
    <text evidence="41">The sequence shown here is derived from an EMBL/GenBank/DDBJ whole genome shotgun (WGS) entry which is preliminary data.</text>
</comment>
<comment type="similarity">
    <text evidence="5">Belongs to the cytochrome P450 family.</text>
</comment>
<dbReference type="Pfam" id="PF00089">
    <property type="entry name" value="Trypsin"/>
    <property type="match status" value="2"/>
</dbReference>
<evidence type="ECO:0000259" key="40">
    <source>
        <dbReference type="PROSITE" id="PS50948"/>
    </source>
</evidence>
<dbReference type="GO" id="GO:0020037">
    <property type="term" value="F:heme binding"/>
    <property type="evidence" value="ECO:0007669"/>
    <property type="project" value="InterPro"/>
</dbReference>
<evidence type="ECO:0000256" key="11">
    <source>
        <dbReference type="ARBA" id="ARBA00022729"/>
    </source>
</evidence>
<dbReference type="PROSITE" id="PS00086">
    <property type="entry name" value="CYTOCHROME_P450"/>
    <property type="match status" value="2"/>
</dbReference>
<keyword evidence="17 36" id="KW-0408">Iron</keyword>
<keyword evidence="12" id="KW-0677">Repeat</keyword>
<comment type="pathway">
    <text evidence="4">Lipid metabolism; fatty acid metabolism.</text>
</comment>
<comment type="cofactor">
    <cofactor evidence="1 36">
        <name>heme</name>
        <dbReference type="ChEBI" id="CHEBI:30413"/>
    </cofactor>
</comment>
<evidence type="ECO:0000256" key="1">
    <source>
        <dbReference type="ARBA" id="ARBA00001971"/>
    </source>
</evidence>
<comment type="catalytic activity">
    <reaction evidence="25">
        <text>(4Z,7Z,10Z,13Z,16Z,19Z)-docosahexaenoate + reduced [NADPH--hemoprotein reductase] + O2 = 22-hydroxy-(4Z,7Z,10Z,13Z,16Z,19Z)-docosahexaenoate + oxidized [NADPH--hemoprotein reductase] + H2O + H(+)</text>
        <dbReference type="Rhea" id="RHEA:40155"/>
        <dbReference type="Rhea" id="RHEA-COMP:11964"/>
        <dbReference type="Rhea" id="RHEA-COMP:11965"/>
        <dbReference type="ChEBI" id="CHEBI:15377"/>
        <dbReference type="ChEBI" id="CHEBI:15378"/>
        <dbReference type="ChEBI" id="CHEBI:15379"/>
        <dbReference type="ChEBI" id="CHEBI:57618"/>
        <dbReference type="ChEBI" id="CHEBI:58210"/>
        <dbReference type="ChEBI" id="CHEBI:77015"/>
        <dbReference type="ChEBI" id="CHEBI:77016"/>
        <dbReference type="EC" id="1.14.14.79"/>
    </reaction>
    <physiologicalReaction direction="left-to-right" evidence="25">
        <dbReference type="Rhea" id="RHEA:40156"/>
    </physiologicalReaction>
</comment>
<keyword evidence="6" id="KW-0964">Secreted</keyword>
<name>A0A8J6A5M9_GALPY</name>
<evidence type="ECO:0000256" key="20">
    <source>
        <dbReference type="ARBA" id="ARBA00023136"/>
    </source>
</evidence>
<evidence type="ECO:0000259" key="39">
    <source>
        <dbReference type="PROSITE" id="PS50240"/>
    </source>
</evidence>
<dbReference type="InterPro" id="IPR002401">
    <property type="entry name" value="Cyt_P450_E_grp-I"/>
</dbReference>
<evidence type="ECO:0000256" key="33">
    <source>
        <dbReference type="ARBA" id="ARBA00070763"/>
    </source>
</evidence>
<keyword evidence="23" id="KW-0325">Glycoprotein</keyword>
<dbReference type="InterPro" id="IPR009003">
    <property type="entry name" value="Peptidase_S1_PA"/>
</dbReference>
<proteinExistence type="inferred from homology"/>
<comment type="function">
    <text evidence="30">A cytochrome P450 monooxygenase involved in fatty acid metabolism in the eye. Catalyzes the omega-hydroxylation of polyunsaturated fatty acids (PUFAs) docosahexaenoate (DHA) and its precursor eicosapentaenoate (EPA), and may contribute to the homeostasis of these retinal PUFAs. Omega hydroxylates saturated fatty acids such as laurate, myristate and palmitate, the catalytic efficiency decreasing in the following order: myristate &gt; laurate &gt; palmitate (C14&gt;C12&gt;C16). Mechanistically, uses molecular oxygen inserting one oxygen atom into a substrate, and reducing the second into a water molecule, with two electrons provided by NADPH via cytochrome P450 reductase (CPR; NADPH-ferrihemoprotein reductase).</text>
</comment>
<dbReference type="CDD" id="cd00190">
    <property type="entry name" value="Tryp_SPc"/>
    <property type="match status" value="2"/>
</dbReference>
<evidence type="ECO:0000256" key="4">
    <source>
        <dbReference type="ARBA" id="ARBA00004872"/>
    </source>
</evidence>
<comment type="similarity">
    <text evidence="24">Belongs to the peptidase S1 family. CLIP subfamily.</text>
</comment>
<dbReference type="GO" id="GO:0102033">
    <property type="term" value="F:long-chain fatty acid omega-hydroxylase activity"/>
    <property type="evidence" value="ECO:0007669"/>
    <property type="project" value="UniProtKB-EC"/>
</dbReference>
<evidence type="ECO:0000256" key="22">
    <source>
        <dbReference type="ARBA" id="ARBA00023157"/>
    </source>
</evidence>
<reference evidence="41" key="1">
    <citation type="journal article" date="2021" name="Evol. Appl.">
        <title>The genome of the Pyrenean desman and the effects of bottlenecks and inbreeding on the genomic landscape of an endangered species.</title>
        <authorList>
            <person name="Escoda L."/>
            <person name="Castresana J."/>
        </authorList>
    </citation>
    <scope>NUCLEOTIDE SEQUENCE</scope>
    <source>
        <strain evidence="41">IBE-C5619</strain>
    </source>
</reference>
<evidence type="ECO:0000256" key="37">
    <source>
        <dbReference type="RuleBase" id="RU363034"/>
    </source>
</evidence>
<keyword evidence="38" id="KW-0812">Transmembrane</keyword>
<dbReference type="PRINTS" id="PR00463">
    <property type="entry name" value="EP450I"/>
</dbReference>
<evidence type="ECO:0000256" key="36">
    <source>
        <dbReference type="PIRSR" id="PIRSR602401-1"/>
    </source>
</evidence>
<keyword evidence="42" id="KW-1185">Reference proteome</keyword>
<evidence type="ECO:0000256" key="3">
    <source>
        <dbReference type="ARBA" id="ARBA00004613"/>
    </source>
</evidence>
<dbReference type="InterPro" id="IPR043504">
    <property type="entry name" value="Peptidase_S1_PA_chymotrypsin"/>
</dbReference>
<dbReference type="GO" id="GO:0005615">
    <property type="term" value="C:extracellular space"/>
    <property type="evidence" value="ECO:0007669"/>
    <property type="project" value="UniProtKB-ARBA"/>
</dbReference>
<feature type="domain" description="Peptidase S1" evidence="39">
    <location>
        <begin position="2077"/>
        <end position="2312"/>
    </location>
</feature>
<keyword evidence="8 37" id="KW-0645">Protease</keyword>
<accession>A0A8J6A5M9</accession>
<dbReference type="FunFam" id="2.40.10.10:FF:000002">
    <property type="entry name" value="Transmembrane protease serine"/>
    <property type="match status" value="2"/>
</dbReference>
<keyword evidence="22" id="KW-1015">Disulfide bond</keyword>
<dbReference type="EC" id="1.14.14.79" evidence="31"/>
<dbReference type="PANTHER" id="PTHR24291:SF193">
    <property type="entry name" value="CYTOCHROME P450 4V2"/>
    <property type="match status" value="1"/>
</dbReference>
<dbReference type="PROSITE" id="PS50948">
    <property type="entry name" value="PAN"/>
    <property type="match status" value="6"/>
</dbReference>
<evidence type="ECO:0000256" key="6">
    <source>
        <dbReference type="ARBA" id="ARBA00022525"/>
    </source>
</evidence>
<dbReference type="InterPro" id="IPR017972">
    <property type="entry name" value="Cyt_P450_CS"/>
</dbReference>
<dbReference type="InterPro" id="IPR050196">
    <property type="entry name" value="Cytochrome_P450_Monoox"/>
</dbReference>
<dbReference type="GO" id="GO:0005506">
    <property type="term" value="F:iron ion binding"/>
    <property type="evidence" value="ECO:0007669"/>
    <property type="project" value="InterPro"/>
</dbReference>
<comment type="catalytic activity">
    <reaction evidence="27">
        <text>(5Z,8Z,11Z,14Z,17Z)-eicosapentaenoate + reduced [NADPH--hemoprotein reductase] + O2 = 20-hydroxy-(5Z,8Z,11Z,14Z,17Z)-eicosapentaenoate + oxidized [NADPH--hemoprotein reductase] + H2O + H(+)</text>
        <dbReference type="Rhea" id="RHEA:39791"/>
        <dbReference type="Rhea" id="RHEA-COMP:11964"/>
        <dbReference type="Rhea" id="RHEA-COMP:11965"/>
        <dbReference type="ChEBI" id="CHEBI:15377"/>
        <dbReference type="ChEBI" id="CHEBI:15378"/>
        <dbReference type="ChEBI" id="CHEBI:15379"/>
        <dbReference type="ChEBI" id="CHEBI:57618"/>
        <dbReference type="ChEBI" id="CHEBI:58210"/>
        <dbReference type="ChEBI" id="CHEBI:58562"/>
        <dbReference type="ChEBI" id="CHEBI:76639"/>
    </reaction>
    <physiologicalReaction direction="left-to-right" evidence="27">
        <dbReference type="Rhea" id="RHEA:39792"/>
    </physiologicalReaction>
</comment>
<dbReference type="Pfam" id="PF14295">
    <property type="entry name" value="PAN_4"/>
    <property type="match status" value="1"/>
</dbReference>
<evidence type="ECO:0000256" key="38">
    <source>
        <dbReference type="SAM" id="Phobius"/>
    </source>
</evidence>
<dbReference type="PANTHER" id="PTHR24291">
    <property type="entry name" value="CYTOCHROME P450 FAMILY 4"/>
    <property type="match status" value="1"/>
</dbReference>
<evidence type="ECO:0000256" key="21">
    <source>
        <dbReference type="ARBA" id="ARBA00023145"/>
    </source>
</evidence>
<evidence type="ECO:0000256" key="16">
    <source>
        <dbReference type="ARBA" id="ARBA00023002"/>
    </source>
</evidence>
<dbReference type="InterPro" id="IPR001254">
    <property type="entry name" value="Trypsin_dom"/>
</dbReference>
<feature type="domain" description="Apple" evidence="40">
    <location>
        <begin position="1709"/>
        <end position="1792"/>
    </location>
</feature>
<keyword evidence="7 36" id="KW-0349">Heme</keyword>
<evidence type="ECO:0000256" key="5">
    <source>
        <dbReference type="ARBA" id="ARBA00010617"/>
    </source>
</evidence>
<evidence type="ECO:0000256" key="24">
    <source>
        <dbReference type="ARBA" id="ARBA00024195"/>
    </source>
</evidence>
<dbReference type="InterPro" id="IPR018114">
    <property type="entry name" value="TRYPSIN_HIS"/>
</dbReference>
<evidence type="ECO:0000256" key="32">
    <source>
        <dbReference type="ARBA" id="ARBA00066560"/>
    </source>
</evidence>
<dbReference type="PROSITE" id="PS50240">
    <property type="entry name" value="TRYPSIN_DOM"/>
    <property type="match status" value="2"/>
</dbReference>
<dbReference type="SUPFAM" id="SSF48264">
    <property type="entry name" value="Cytochrome P450"/>
    <property type="match status" value="2"/>
</dbReference>
<evidence type="ECO:0000256" key="17">
    <source>
        <dbReference type="ARBA" id="ARBA00023004"/>
    </source>
</evidence>
<keyword evidence="10 36" id="KW-0479">Metal-binding</keyword>
<evidence type="ECO:0000256" key="31">
    <source>
        <dbReference type="ARBA" id="ARBA00066547"/>
    </source>
</evidence>
<dbReference type="SMART" id="SM00223">
    <property type="entry name" value="APPLE"/>
    <property type="match status" value="8"/>
</dbReference>
<dbReference type="CDD" id="cd20680">
    <property type="entry name" value="CYP4V"/>
    <property type="match status" value="1"/>
</dbReference>
<comment type="subcellular location">
    <subcellularLocation>
        <location evidence="2">Endoplasmic reticulum membrane</location>
    </subcellularLocation>
    <subcellularLocation>
        <location evidence="3">Secreted</location>
    </subcellularLocation>
</comment>
<evidence type="ECO:0000256" key="30">
    <source>
        <dbReference type="ARBA" id="ARBA00057964"/>
    </source>
</evidence>
<dbReference type="GO" id="GO:0007596">
    <property type="term" value="P:blood coagulation"/>
    <property type="evidence" value="ECO:0007669"/>
    <property type="project" value="UniProtKB-KW"/>
</dbReference>
<keyword evidence="13 37" id="KW-0378">Hydrolase</keyword>
<evidence type="ECO:0000256" key="34">
    <source>
        <dbReference type="ARBA" id="ARBA00076651"/>
    </source>
</evidence>
<evidence type="ECO:0000256" key="2">
    <source>
        <dbReference type="ARBA" id="ARBA00004586"/>
    </source>
</evidence>
<keyword evidence="16" id="KW-0560">Oxidoreductase</keyword>
<dbReference type="InterPro" id="IPR003609">
    <property type="entry name" value="Pan_app"/>
</dbReference>
<keyword evidence="18" id="KW-0503">Monooxygenase</keyword>
<keyword evidence="15 37" id="KW-0720">Serine protease</keyword>
<evidence type="ECO:0000256" key="29">
    <source>
        <dbReference type="ARBA" id="ARBA00052805"/>
    </source>
</evidence>
<keyword evidence="11" id="KW-0732">Signal</keyword>
<dbReference type="Gene3D" id="3.50.4.10">
    <property type="entry name" value="Hepatocyte Growth Factor"/>
    <property type="match status" value="8"/>
</dbReference>
<dbReference type="Proteomes" id="UP000700334">
    <property type="component" value="Unassembled WGS sequence"/>
</dbReference>
<evidence type="ECO:0000313" key="42">
    <source>
        <dbReference type="Proteomes" id="UP000700334"/>
    </source>
</evidence>
<dbReference type="InterPro" id="IPR001128">
    <property type="entry name" value="Cyt_P450"/>
</dbReference>
<evidence type="ECO:0000256" key="27">
    <source>
        <dbReference type="ARBA" id="ARBA00052522"/>
    </source>
</evidence>
<feature type="domain" description="Apple" evidence="40">
    <location>
        <begin position="1137"/>
        <end position="1220"/>
    </location>
</feature>
<comment type="catalytic activity">
    <reaction evidence="26">
        <text>hexadecanoate + reduced [NADPH--hemoprotein reductase] + O2 = 16-hydroxyhexadecanoate + oxidized [NADPH--hemoprotein reductase] + H2O + H(+)</text>
        <dbReference type="Rhea" id="RHEA:40199"/>
        <dbReference type="Rhea" id="RHEA-COMP:11964"/>
        <dbReference type="Rhea" id="RHEA-COMP:11965"/>
        <dbReference type="ChEBI" id="CHEBI:7896"/>
        <dbReference type="ChEBI" id="CHEBI:15377"/>
        <dbReference type="ChEBI" id="CHEBI:15378"/>
        <dbReference type="ChEBI" id="CHEBI:15379"/>
        <dbReference type="ChEBI" id="CHEBI:55329"/>
        <dbReference type="ChEBI" id="CHEBI:57618"/>
        <dbReference type="ChEBI" id="CHEBI:58210"/>
        <dbReference type="EC" id="1.14.14.80"/>
    </reaction>
    <physiologicalReaction direction="left-to-right" evidence="26">
        <dbReference type="Rhea" id="RHEA:40200"/>
    </physiologicalReaction>
</comment>